<dbReference type="Proteomes" id="UP000321570">
    <property type="component" value="Unassembled WGS sequence"/>
</dbReference>
<accession>A0A564Z528</accession>
<name>A0A564Z528_HYMDI</name>
<organism evidence="2 3">
    <name type="scientific">Hymenolepis diminuta</name>
    <name type="common">Rat tapeworm</name>
    <dbReference type="NCBI Taxonomy" id="6216"/>
    <lineage>
        <taxon>Eukaryota</taxon>
        <taxon>Metazoa</taxon>
        <taxon>Spiralia</taxon>
        <taxon>Lophotrochozoa</taxon>
        <taxon>Platyhelminthes</taxon>
        <taxon>Cestoda</taxon>
        <taxon>Eucestoda</taxon>
        <taxon>Cyclophyllidea</taxon>
        <taxon>Hymenolepididae</taxon>
        <taxon>Hymenolepis</taxon>
    </lineage>
</organism>
<protein>
    <submittedName>
        <fullName evidence="2">Uncharacterized protein</fullName>
    </submittedName>
</protein>
<feature type="transmembrane region" description="Helical" evidence="1">
    <location>
        <begin position="32"/>
        <end position="54"/>
    </location>
</feature>
<dbReference type="AlphaFoldDB" id="A0A564Z528"/>
<evidence type="ECO:0000256" key="1">
    <source>
        <dbReference type="SAM" id="Phobius"/>
    </source>
</evidence>
<keyword evidence="1" id="KW-0472">Membrane</keyword>
<keyword evidence="1" id="KW-0812">Transmembrane</keyword>
<dbReference type="EMBL" id="CABIJS010000666">
    <property type="protein sequence ID" value="VUZ54621.1"/>
    <property type="molecule type" value="Genomic_DNA"/>
</dbReference>
<keyword evidence="3" id="KW-1185">Reference proteome</keyword>
<evidence type="ECO:0000313" key="2">
    <source>
        <dbReference type="EMBL" id="VUZ54621.1"/>
    </source>
</evidence>
<sequence>MMGRSCVKSTFLSALGVGFAVGSIDFIRRGNAGIATKVSLLTGIGAGAFVNLLCRTRNISKDMSHRQSFWSYKRELDERLKKKYEQ</sequence>
<keyword evidence="1" id="KW-1133">Transmembrane helix</keyword>
<evidence type="ECO:0000313" key="3">
    <source>
        <dbReference type="Proteomes" id="UP000321570"/>
    </source>
</evidence>
<gene>
    <name evidence="2" type="ORF">WMSIL1_LOCUS12669</name>
</gene>
<proteinExistence type="predicted"/>
<reference evidence="2 3" key="1">
    <citation type="submission" date="2019-07" db="EMBL/GenBank/DDBJ databases">
        <authorList>
            <person name="Jastrzebski P J."/>
            <person name="Paukszto L."/>
            <person name="Jastrzebski P J."/>
        </authorList>
    </citation>
    <scope>NUCLEOTIDE SEQUENCE [LARGE SCALE GENOMIC DNA]</scope>
    <source>
        <strain evidence="2 3">WMS-il1</strain>
    </source>
</reference>